<comment type="similarity">
    <text evidence="1">Belongs to the P-Pant transferase superfamily. Gsp/Sfp/HetI/AcpT family.</text>
</comment>
<dbReference type="GO" id="GO:0000287">
    <property type="term" value="F:magnesium ion binding"/>
    <property type="evidence" value="ECO:0007669"/>
    <property type="project" value="InterPro"/>
</dbReference>
<evidence type="ECO:0000259" key="3">
    <source>
        <dbReference type="Pfam" id="PF01648"/>
    </source>
</evidence>
<comment type="caution">
    <text evidence="5">The sequence shown here is derived from an EMBL/GenBank/DDBJ whole genome shotgun (WGS) entry which is preliminary data.</text>
</comment>
<gene>
    <name evidence="5" type="ORF">C1702_12790</name>
    <name evidence="6" type="ORF">EV676_101271</name>
</gene>
<evidence type="ECO:0000259" key="4">
    <source>
        <dbReference type="Pfam" id="PF22624"/>
    </source>
</evidence>
<evidence type="ECO:0000256" key="2">
    <source>
        <dbReference type="ARBA" id="ARBA00022679"/>
    </source>
</evidence>
<dbReference type="SUPFAM" id="SSF56214">
    <property type="entry name" value="4'-phosphopantetheinyl transferase"/>
    <property type="match status" value="2"/>
</dbReference>
<dbReference type="GO" id="GO:0008897">
    <property type="term" value="F:holo-[acyl-carrier-protein] synthase activity"/>
    <property type="evidence" value="ECO:0007669"/>
    <property type="project" value="InterPro"/>
</dbReference>
<dbReference type="EMBL" id="PSNY01000014">
    <property type="protein sequence ID" value="PPE69149.1"/>
    <property type="molecule type" value="Genomic_DNA"/>
</dbReference>
<name>A0A2S5T2J9_9BURK</name>
<dbReference type="Pfam" id="PF01648">
    <property type="entry name" value="ACPS"/>
    <property type="match status" value="1"/>
</dbReference>
<dbReference type="PANTHER" id="PTHR12215">
    <property type="entry name" value="PHOSPHOPANTETHEINE TRANSFERASE"/>
    <property type="match status" value="1"/>
</dbReference>
<dbReference type="InterPro" id="IPR008278">
    <property type="entry name" value="4-PPantetheinyl_Trfase_dom"/>
</dbReference>
<evidence type="ECO:0000313" key="7">
    <source>
        <dbReference type="Proteomes" id="UP000239406"/>
    </source>
</evidence>
<dbReference type="AlphaFoldDB" id="A0A2S5T2J9"/>
<dbReference type="Gene3D" id="3.90.470.20">
    <property type="entry name" value="4'-phosphopantetheinyl transferase domain"/>
    <property type="match status" value="2"/>
</dbReference>
<dbReference type="RefSeq" id="WP_104358103.1">
    <property type="nucleotide sequence ID" value="NZ_CALFFA010000022.1"/>
</dbReference>
<dbReference type="Proteomes" id="UP000294772">
    <property type="component" value="Unassembled WGS sequence"/>
</dbReference>
<dbReference type="EMBL" id="SLXF01000001">
    <property type="protein sequence ID" value="TCP09695.1"/>
    <property type="molecule type" value="Genomic_DNA"/>
</dbReference>
<reference evidence="6 8" key="2">
    <citation type="submission" date="2019-03" db="EMBL/GenBank/DDBJ databases">
        <title>Genomic Encyclopedia of Type Strains, Phase IV (KMG-IV): sequencing the most valuable type-strain genomes for metagenomic binning, comparative biology and taxonomic classification.</title>
        <authorList>
            <person name="Goeker M."/>
        </authorList>
    </citation>
    <scope>NUCLEOTIDE SEQUENCE [LARGE SCALE GENOMIC DNA]</scope>
    <source>
        <strain evidence="6 8">DSM 15264</strain>
    </source>
</reference>
<protein>
    <submittedName>
        <fullName evidence="6">4'-phosphopantetheinyl transferase</fullName>
    </submittedName>
    <submittedName>
        <fullName evidence="5">4-phosphopantetheinyl transferase</fullName>
    </submittedName>
</protein>
<dbReference type="OrthoDB" id="9808281at2"/>
<feature type="domain" description="4'-phosphopantetheinyl transferase" evidence="3">
    <location>
        <begin position="115"/>
        <end position="185"/>
    </location>
</feature>
<evidence type="ECO:0000313" key="5">
    <source>
        <dbReference type="EMBL" id="PPE69149.1"/>
    </source>
</evidence>
<accession>A0A2S5T2J9</accession>
<keyword evidence="2 5" id="KW-0808">Transferase</keyword>
<evidence type="ECO:0000313" key="6">
    <source>
        <dbReference type="EMBL" id="TCP09695.1"/>
    </source>
</evidence>
<dbReference type="InterPro" id="IPR055066">
    <property type="entry name" value="AASDHPPT_N"/>
</dbReference>
<keyword evidence="7" id="KW-1185">Reference proteome</keyword>
<dbReference type="Proteomes" id="UP000239406">
    <property type="component" value="Unassembled WGS sequence"/>
</dbReference>
<dbReference type="InterPro" id="IPR050559">
    <property type="entry name" value="P-Pant_transferase_sf"/>
</dbReference>
<organism evidence="5 7">
    <name type="scientific">Caldimonas thermodepolymerans</name>
    <dbReference type="NCBI Taxonomy" id="215580"/>
    <lineage>
        <taxon>Bacteria</taxon>
        <taxon>Pseudomonadati</taxon>
        <taxon>Pseudomonadota</taxon>
        <taxon>Betaproteobacteria</taxon>
        <taxon>Burkholderiales</taxon>
        <taxon>Sphaerotilaceae</taxon>
        <taxon>Caldimonas</taxon>
    </lineage>
</organism>
<dbReference type="GO" id="GO:0019878">
    <property type="term" value="P:lysine biosynthetic process via aminoadipic acid"/>
    <property type="evidence" value="ECO:0007669"/>
    <property type="project" value="TreeGrafter"/>
</dbReference>
<reference evidence="5 7" key="1">
    <citation type="submission" date="2018-02" db="EMBL/GenBank/DDBJ databases">
        <title>Reclassifiation of [Polyangium] brachysporum DSM 7029 as Guopingzhaonella breviflexa gen. nov., sp. nov., a member of the family Comamonadaceae.</title>
        <authorList>
            <person name="Tang B."/>
        </authorList>
    </citation>
    <scope>NUCLEOTIDE SEQUENCE [LARGE SCALE GENOMIC DNA]</scope>
    <source>
        <strain evidence="5 7">DSM 15344</strain>
    </source>
</reference>
<feature type="domain" description="4'-phosphopantetheinyl transferase N-terminal" evidence="4">
    <location>
        <begin position="30"/>
        <end position="109"/>
    </location>
</feature>
<dbReference type="Pfam" id="PF22624">
    <property type="entry name" value="AASDHPPT_N"/>
    <property type="match status" value="1"/>
</dbReference>
<sequence>MSTALVALPVRPPFQLWLASLGQAPHDEDIATLSDAERARAARFRFERDRRRYLAAHVALRRVLARYVDMPPHALAYAEGPFGKPRLADHLPRCAFNMSHSDDVAVIALAPEGEIGVDVEVLHAMPDAEALAGRNFTATEQQELAAAGTARRDLAFLRGWTRKEACLKAIGSGLSITPETFEAGLAPVERDVTIPTPSSPARVRVWTEPVDADLVCALAQLVGPLPASLAATS</sequence>
<evidence type="ECO:0000313" key="8">
    <source>
        <dbReference type="Proteomes" id="UP000294772"/>
    </source>
</evidence>
<dbReference type="InterPro" id="IPR037143">
    <property type="entry name" value="4-PPantetheinyl_Trfase_dom_sf"/>
</dbReference>
<evidence type="ECO:0000256" key="1">
    <source>
        <dbReference type="ARBA" id="ARBA00010990"/>
    </source>
</evidence>
<proteinExistence type="inferred from homology"/>
<dbReference type="GO" id="GO:0005829">
    <property type="term" value="C:cytosol"/>
    <property type="evidence" value="ECO:0007669"/>
    <property type="project" value="TreeGrafter"/>
</dbReference>
<dbReference type="PANTHER" id="PTHR12215:SF10">
    <property type="entry name" value="L-AMINOADIPATE-SEMIALDEHYDE DEHYDROGENASE-PHOSPHOPANTETHEINYL TRANSFERASE"/>
    <property type="match status" value="1"/>
</dbReference>